<evidence type="ECO:0000256" key="8">
    <source>
        <dbReference type="ARBA" id="ARBA00022730"/>
    </source>
</evidence>
<dbReference type="PANTHER" id="PTHR12636">
    <property type="entry name" value="NEP1/MRA1"/>
    <property type="match status" value="1"/>
</dbReference>
<keyword evidence="6" id="KW-0808">Transferase</keyword>
<dbReference type="AlphaFoldDB" id="A0A8J4PZQ6"/>
<sequence length="310" mass="34585">MSIKKAAPVLNSSKEQKKLIIILEHATLETVKVRESYQLLNCDDHADILKKHKREASEGRPDITHQCLLALFDSPLNKAGMLQVFIRTTKNVLIEVHPQTRIPRTFQRFAGLMVQLLNKLSIRATNGPDKLFKVIKNPITDHIPPGCKIYATSFSAPKCVDLFEFVPEIFGYDCLPVAPVTAEEDRFSDIKSADGAIVRSAGEGYIEGQDKQDDEEEESKTNTKKDNNKKRKDAPPATTAIQQEKKKVKSDRVDPLNGLQTVAFVLGAMSTGALKIEYNHEEIAFSNYPLSAAGACFKLTTVFEKQWGIL</sequence>
<gene>
    <name evidence="12" type="ORF">CYY_001504</name>
</gene>
<evidence type="ECO:0000313" key="12">
    <source>
        <dbReference type="EMBL" id="KAF2077183.1"/>
    </source>
</evidence>
<keyword evidence="5" id="KW-0489">Methyltransferase</keyword>
<dbReference type="SUPFAM" id="SSF75217">
    <property type="entry name" value="alpha/beta knot"/>
    <property type="match status" value="2"/>
</dbReference>
<dbReference type="PANTHER" id="PTHR12636:SF5">
    <property type="entry name" value="RIBOSOMAL RNA SMALL SUBUNIT METHYLTRANSFERASE NEP1"/>
    <property type="match status" value="1"/>
</dbReference>
<evidence type="ECO:0000256" key="11">
    <source>
        <dbReference type="SAM" id="MobiDB-lite"/>
    </source>
</evidence>
<organism evidence="12 13">
    <name type="scientific">Polysphondylium violaceum</name>
    <dbReference type="NCBI Taxonomy" id="133409"/>
    <lineage>
        <taxon>Eukaryota</taxon>
        <taxon>Amoebozoa</taxon>
        <taxon>Evosea</taxon>
        <taxon>Eumycetozoa</taxon>
        <taxon>Dictyostelia</taxon>
        <taxon>Dictyosteliales</taxon>
        <taxon>Dictyosteliaceae</taxon>
        <taxon>Polysphondylium</taxon>
    </lineage>
</organism>
<reference evidence="12" key="1">
    <citation type="submission" date="2020-01" db="EMBL/GenBank/DDBJ databases">
        <title>Development of genomics and gene disruption for Polysphondylium violaceum indicates a role for the polyketide synthase stlB in stalk morphogenesis.</title>
        <authorList>
            <person name="Narita B."/>
            <person name="Kawabe Y."/>
            <person name="Kin K."/>
            <person name="Saito T."/>
            <person name="Gibbs R."/>
            <person name="Kuspa A."/>
            <person name="Muzny D."/>
            <person name="Queller D."/>
            <person name="Richards S."/>
            <person name="Strassman J."/>
            <person name="Sucgang R."/>
            <person name="Worley K."/>
            <person name="Schaap P."/>
        </authorList>
    </citation>
    <scope>NUCLEOTIDE SEQUENCE</scope>
    <source>
        <strain evidence="12">QSvi11</strain>
    </source>
</reference>
<keyword evidence="7" id="KW-0949">S-adenosyl-L-methionine</keyword>
<evidence type="ECO:0000256" key="10">
    <source>
        <dbReference type="ARBA" id="ARBA00023242"/>
    </source>
</evidence>
<keyword evidence="9" id="KW-0694">RNA-binding</keyword>
<evidence type="ECO:0000313" key="13">
    <source>
        <dbReference type="Proteomes" id="UP000695562"/>
    </source>
</evidence>
<dbReference type="FunFam" id="3.40.1280.10:FF:000003">
    <property type="entry name" value="Ribosomal RNA small subunit methyltransferase"/>
    <property type="match status" value="1"/>
</dbReference>
<dbReference type="GO" id="GO:0070475">
    <property type="term" value="P:rRNA base methylation"/>
    <property type="evidence" value="ECO:0007669"/>
    <property type="project" value="InterPro"/>
</dbReference>
<dbReference type="GO" id="GO:0032040">
    <property type="term" value="C:small-subunit processome"/>
    <property type="evidence" value="ECO:0007669"/>
    <property type="project" value="TreeGrafter"/>
</dbReference>
<dbReference type="InterPro" id="IPR029026">
    <property type="entry name" value="tRNA_m1G_MTases_N"/>
</dbReference>
<keyword evidence="3" id="KW-0690">Ribosome biogenesis</keyword>
<dbReference type="Pfam" id="PF03587">
    <property type="entry name" value="EMG1"/>
    <property type="match status" value="1"/>
</dbReference>
<name>A0A8J4PZQ6_9MYCE</name>
<proteinExistence type="inferred from homology"/>
<dbReference type="OrthoDB" id="269804at2759"/>
<keyword evidence="4" id="KW-0698">rRNA processing</keyword>
<dbReference type="Proteomes" id="UP000695562">
    <property type="component" value="Unassembled WGS sequence"/>
</dbReference>
<comment type="subcellular location">
    <subcellularLocation>
        <location evidence="1">Nucleus</location>
        <location evidence="1">Nucleolus</location>
    </subcellularLocation>
</comment>
<keyword evidence="13" id="KW-1185">Reference proteome</keyword>
<dbReference type="InterPro" id="IPR029028">
    <property type="entry name" value="Alpha/beta_knot_MTases"/>
</dbReference>
<evidence type="ECO:0000256" key="5">
    <source>
        <dbReference type="ARBA" id="ARBA00022603"/>
    </source>
</evidence>
<keyword evidence="8" id="KW-0699">rRNA-binding</keyword>
<comment type="caution">
    <text evidence="12">The sequence shown here is derived from an EMBL/GenBank/DDBJ whole genome shotgun (WGS) entry which is preliminary data.</text>
</comment>
<accession>A0A8J4PZQ6</accession>
<dbReference type="EMBL" id="AJWJ01000036">
    <property type="protein sequence ID" value="KAF2077183.1"/>
    <property type="molecule type" value="Genomic_DNA"/>
</dbReference>
<dbReference type="InterPro" id="IPR005304">
    <property type="entry name" value="Rbsml_bgen_MeTrfase_EMG1/NEP1"/>
</dbReference>
<feature type="region of interest" description="Disordered" evidence="11">
    <location>
        <begin position="203"/>
        <end position="237"/>
    </location>
</feature>
<evidence type="ECO:0000256" key="4">
    <source>
        <dbReference type="ARBA" id="ARBA00022552"/>
    </source>
</evidence>
<comment type="similarity">
    <text evidence="2">Belongs to the class IV-like SAM-binding methyltransferase superfamily. RNA methyltransferase NEP1 family.</text>
</comment>
<evidence type="ECO:0000256" key="1">
    <source>
        <dbReference type="ARBA" id="ARBA00004604"/>
    </source>
</evidence>
<evidence type="ECO:0000256" key="7">
    <source>
        <dbReference type="ARBA" id="ARBA00022691"/>
    </source>
</evidence>
<evidence type="ECO:0000256" key="2">
    <source>
        <dbReference type="ARBA" id="ARBA00008115"/>
    </source>
</evidence>
<protein>
    <recommendedName>
        <fullName evidence="14">Ribosome biogenesis protein</fullName>
    </recommendedName>
</protein>
<evidence type="ECO:0008006" key="14">
    <source>
        <dbReference type="Google" id="ProtNLM"/>
    </source>
</evidence>
<evidence type="ECO:0000256" key="6">
    <source>
        <dbReference type="ARBA" id="ARBA00022679"/>
    </source>
</evidence>
<keyword evidence="10" id="KW-0539">Nucleus</keyword>
<dbReference type="GO" id="GO:0070037">
    <property type="term" value="F:rRNA (pseudouridine) methyltransferase activity"/>
    <property type="evidence" value="ECO:0007669"/>
    <property type="project" value="InterPro"/>
</dbReference>
<dbReference type="GO" id="GO:0019843">
    <property type="term" value="F:rRNA binding"/>
    <property type="evidence" value="ECO:0007669"/>
    <property type="project" value="UniProtKB-KW"/>
</dbReference>
<evidence type="ECO:0000256" key="3">
    <source>
        <dbReference type="ARBA" id="ARBA00022517"/>
    </source>
</evidence>
<dbReference type="Gene3D" id="3.40.1280.10">
    <property type="match status" value="2"/>
</dbReference>
<dbReference type="CDD" id="cd18088">
    <property type="entry name" value="Nep1-like"/>
    <property type="match status" value="1"/>
</dbReference>
<evidence type="ECO:0000256" key="9">
    <source>
        <dbReference type="ARBA" id="ARBA00022884"/>
    </source>
</evidence>